<accession>A0AAV2L1I2</accession>
<organism evidence="1 2">
    <name type="scientific">Knipowitschia caucasica</name>
    <name type="common">Caucasian dwarf goby</name>
    <name type="synonym">Pomatoschistus caucasicus</name>
    <dbReference type="NCBI Taxonomy" id="637954"/>
    <lineage>
        <taxon>Eukaryota</taxon>
        <taxon>Metazoa</taxon>
        <taxon>Chordata</taxon>
        <taxon>Craniata</taxon>
        <taxon>Vertebrata</taxon>
        <taxon>Euteleostomi</taxon>
        <taxon>Actinopterygii</taxon>
        <taxon>Neopterygii</taxon>
        <taxon>Teleostei</taxon>
        <taxon>Neoteleostei</taxon>
        <taxon>Acanthomorphata</taxon>
        <taxon>Gobiaria</taxon>
        <taxon>Gobiiformes</taxon>
        <taxon>Gobioidei</taxon>
        <taxon>Gobiidae</taxon>
        <taxon>Gobiinae</taxon>
        <taxon>Knipowitschia</taxon>
    </lineage>
</organism>
<evidence type="ECO:0000313" key="2">
    <source>
        <dbReference type="Proteomes" id="UP001497482"/>
    </source>
</evidence>
<gene>
    <name evidence="1" type="ORF">KC01_LOCUS22548</name>
</gene>
<dbReference type="Proteomes" id="UP001497482">
    <property type="component" value="Chromosome 2"/>
</dbReference>
<proteinExistence type="predicted"/>
<evidence type="ECO:0000313" key="1">
    <source>
        <dbReference type="EMBL" id="CAL1593439.1"/>
    </source>
</evidence>
<reference evidence="1 2" key="1">
    <citation type="submission" date="2024-04" db="EMBL/GenBank/DDBJ databases">
        <authorList>
            <person name="Waldvogel A.-M."/>
            <person name="Schoenle A."/>
        </authorList>
    </citation>
    <scope>NUCLEOTIDE SEQUENCE [LARGE SCALE GENOMIC DNA]</scope>
</reference>
<dbReference type="AlphaFoldDB" id="A0AAV2L1I2"/>
<dbReference type="EMBL" id="OZ035824">
    <property type="protein sequence ID" value="CAL1593439.1"/>
    <property type="molecule type" value="Genomic_DNA"/>
</dbReference>
<protein>
    <submittedName>
        <fullName evidence="1">Uncharacterized protein</fullName>
    </submittedName>
</protein>
<name>A0AAV2L1I2_KNICA</name>
<sequence>MAHQQREEFHIAGVEPLTADTRLQSLEKRIEFEGDGVSDPYDSDYVPPISLRGASQDMSKDNVVALGDRRIYLPGHCYVLYVHNDGARHHGHRWNAHKHQRGVYGCVERAMGPLSSSSLLLQLNWSRHNRGQDFIIWSLNRS</sequence>
<keyword evidence="2" id="KW-1185">Reference proteome</keyword>